<organism evidence="1 2">
    <name type="scientific">Enterovibrio coralii</name>
    <dbReference type="NCBI Taxonomy" id="294935"/>
    <lineage>
        <taxon>Bacteria</taxon>
        <taxon>Pseudomonadati</taxon>
        <taxon>Pseudomonadota</taxon>
        <taxon>Gammaproteobacteria</taxon>
        <taxon>Vibrionales</taxon>
        <taxon>Vibrionaceae</taxon>
        <taxon>Enterovibrio</taxon>
    </lineage>
</organism>
<gene>
    <name evidence="1" type="ORF">ATN88_05845</name>
</gene>
<dbReference type="OrthoDB" id="5918144at2"/>
<name>A0A135ICM3_9GAMM</name>
<dbReference type="AlphaFoldDB" id="A0A135ICM3"/>
<reference evidence="1 2" key="1">
    <citation type="submission" date="2015-11" db="EMBL/GenBank/DDBJ databases">
        <title>Genomic Taxonomy of the Vibrionaceae.</title>
        <authorList>
            <person name="Gomez-Gil B."/>
            <person name="Enciso-Ibarra J."/>
        </authorList>
    </citation>
    <scope>NUCLEOTIDE SEQUENCE [LARGE SCALE GENOMIC DNA]</scope>
    <source>
        <strain evidence="1 2">CAIM 912</strain>
    </source>
</reference>
<dbReference type="RefSeq" id="WP_067411120.1">
    <property type="nucleotide sequence ID" value="NZ_LNTY01000006.1"/>
</dbReference>
<evidence type="ECO:0000313" key="2">
    <source>
        <dbReference type="Proteomes" id="UP000070529"/>
    </source>
</evidence>
<dbReference type="Proteomes" id="UP000070529">
    <property type="component" value="Unassembled WGS sequence"/>
</dbReference>
<keyword evidence="2" id="KW-1185">Reference proteome</keyword>
<dbReference type="EMBL" id="LNTY01000006">
    <property type="protein sequence ID" value="KXF83212.1"/>
    <property type="molecule type" value="Genomic_DNA"/>
</dbReference>
<evidence type="ECO:0000313" key="1">
    <source>
        <dbReference type="EMBL" id="KXF83212.1"/>
    </source>
</evidence>
<sequence>MTTFTLGRKTLVNRSSLEYEWVRLLVSEGETQSDVISAIQRCFGGDAETASLFFKVALGEKSPGYLLTHLSLSDWATNNQAKPALEVAE</sequence>
<protein>
    <submittedName>
        <fullName evidence="1">Uncharacterized protein</fullName>
    </submittedName>
</protein>
<proteinExistence type="predicted"/>
<accession>A0A135ICM3</accession>
<comment type="caution">
    <text evidence="1">The sequence shown here is derived from an EMBL/GenBank/DDBJ whole genome shotgun (WGS) entry which is preliminary data.</text>
</comment>